<evidence type="ECO:0000313" key="2">
    <source>
        <dbReference type="Proteomes" id="UP000193427"/>
    </source>
</evidence>
<reference evidence="1 2" key="1">
    <citation type="submission" date="2016-04" db="EMBL/GenBank/DDBJ databases">
        <title>Complete genome sequence of natural rubber-degrading, novel Gram-negative bacterium, Rhizobacter gummiphilus strain NS21.</title>
        <authorList>
            <person name="Tabata M."/>
            <person name="Kasai D."/>
            <person name="Fukuda M."/>
        </authorList>
    </citation>
    <scope>NUCLEOTIDE SEQUENCE [LARGE SCALE GENOMIC DNA]</scope>
    <source>
        <strain evidence="1 2">NS21</strain>
    </source>
</reference>
<dbReference type="Proteomes" id="UP000193427">
    <property type="component" value="Chromosome"/>
</dbReference>
<keyword evidence="2" id="KW-1185">Reference proteome</keyword>
<name>A0A1W6L7L7_9BURK</name>
<dbReference type="KEGG" id="rgu:A4W93_10145"/>
<organism evidence="1 2">
    <name type="scientific">Piscinibacter gummiphilus</name>
    <dbReference type="NCBI Taxonomy" id="946333"/>
    <lineage>
        <taxon>Bacteria</taxon>
        <taxon>Pseudomonadati</taxon>
        <taxon>Pseudomonadota</taxon>
        <taxon>Betaproteobacteria</taxon>
        <taxon>Burkholderiales</taxon>
        <taxon>Sphaerotilaceae</taxon>
        <taxon>Piscinibacter</taxon>
    </lineage>
</organism>
<protein>
    <submittedName>
        <fullName evidence="1">Uncharacterized protein</fullName>
    </submittedName>
</protein>
<dbReference type="RefSeq" id="WP_085750504.1">
    <property type="nucleotide sequence ID" value="NZ_BSPR01000014.1"/>
</dbReference>
<evidence type="ECO:0000313" key="1">
    <source>
        <dbReference type="EMBL" id="ARN20233.1"/>
    </source>
</evidence>
<accession>A0A1W6L7L7</accession>
<sequence length="92" mass="8702">MASRTLRAGALALLGAAVSLVAVFVASGGAAPAAAQAALPAAPVSLVAPPACTCSEPVNVAGNQMQNCTCGALQCVVVGKNAAAAPALTCLK</sequence>
<proteinExistence type="predicted"/>
<dbReference type="AlphaFoldDB" id="A0A1W6L7L7"/>
<dbReference type="STRING" id="946333.A4W93_10145"/>
<dbReference type="EMBL" id="CP015118">
    <property type="protein sequence ID" value="ARN20233.1"/>
    <property type="molecule type" value="Genomic_DNA"/>
</dbReference>
<gene>
    <name evidence="1" type="ORF">A4W93_10145</name>
</gene>
<dbReference type="OrthoDB" id="9998365at2"/>